<dbReference type="AlphaFoldDB" id="A0A450TIX6"/>
<name>A0A450TIX6_9GAMM</name>
<reference evidence="1" key="1">
    <citation type="submission" date="2019-02" db="EMBL/GenBank/DDBJ databases">
        <authorList>
            <person name="Gruber-Vodicka R. H."/>
            <person name="Seah K. B. B."/>
        </authorList>
    </citation>
    <scope>NUCLEOTIDE SEQUENCE</scope>
    <source>
        <strain evidence="1">BECK_BZ131</strain>
    </source>
</reference>
<evidence type="ECO:0000313" key="1">
    <source>
        <dbReference type="EMBL" id="VFJ67261.1"/>
    </source>
</evidence>
<protein>
    <submittedName>
        <fullName evidence="1">Uncharacterized protein</fullName>
    </submittedName>
</protein>
<dbReference type="EMBL" id="CAADFE010000011">
    <property type="protein sequence ID" value="VFJ67261.1"/>
    <property type="molecule type" value="Genomic_DNA"/>
</dbReference>
<organism evidence="1">
    <name type="scientific">Candidatus Kentrum sp. FW</name>
    <dbReference type="NCBI Taxonomy" id="2126338"/>
    <lineage>
        <taxon>Bacteria</taxon>
        <taxon>Pseudomonadati</taxon>
        <taxon>Pseudomonadota</taxon>
        <taxon>Gammaproteobacteria</taxon>
        <taxon>Candidatus Kentrum</taxon>
    </lineage>
</organism>
<proteinExistence type="predicted"/>
<accession>A0A450TIX6</accession>
<sequence length="94" mass="10555">MHRTVPDTKVMIQPGTKKLFGNSQSTAAAPELRLGVLRLLCCNGAKCVMQFTTILIFPSITPCRNHNRSASFATMQISKQLLKQKSHSYSKWLF</sequence>
<gene>
    <name evidence="1" type="ORF">BECKFW1821C_GA0114237_101151</name>
</gene>